<protein>
    <submittedName>
        <fullName evidence="1">Uncharacterized protein</fullName>
    </submittedName>
</protein>
<comment type="caution">
    <text evidence="1">The sequence shown here is derived from an EMBL/GenBank/DDBJ whole genome shotgun (WGS) entry which is preliminary data.</text>
</comment>
<reference evidence="1 2" key="1">
    <citation type="submission" date="2018-03" db="EMBL/GenBank/DDBJ databases">
        <title>Genomic Encyclopedia of Archaeal and Bacterial Type Strains, Phase II (KMG-II): from individual species to whole genera.</title>
        <authorList>
            <person name="Goeker M."/>
        </authorList>
    </citation>
    <scope>NUCLEOTIDE SEQUENCE [LARGE SCALE GENOMIC DNA]</scope>
    <source>
        <strain evidence="1 2">DSM 45211</strain>
    </source>
</reference>
<gene>
    <name evidence="1" type="ORF">CLV30_12563</name>
</gene>
<dbReference type="EMBL" id="PYGE01000025">
    <property type="protein sequence ID" value="PSK96681.1"/>
    <property type="molecule type" value="Genomic_DNA"/>
</dbReference>
<organism evidence="1 2">
    <name type="scientific">Haloactinopolyspora alba</name>
    <dbReference type="NCBI Taxonomy" id="648780"/>
    <lineage>
        <taxon>Bacteria</taxon>
        <taxon>Bacillati</taxon>
        <taxon>Actinomycetota</taxon>
        <taxon>Actinomycetes</taxon>
        <taxon>Jiangellales</taxon>
        <taxon>Jiangellaceae</taxon>
        <taxon>Haloactinopolyspora</taxon>
    </lineage>
</organism>
<dbReference type="Proteomes" id="UP000243528">
    <property type="component" value="Unassembled WGS sequence"/>
</dbReference>
<evidence type="ECO:0000313" key="1">
    <source>
        <dbReference type="EMBL" id="PSK96681.1"/>
    </source>
</evidence>
<evidence type="ECO:0000313" key="2">
    <source>
        <dbReference type="Proteomes" id="UP000243528"/>
    </source>
</evidence>
<proteinExistence type="predicted"/>
<name>A0A2P8DHJ2_9ACTN</name>
<sequence length="106" mass="11608">MTCVVCDRAMRPKRATPADYPGTVPLGHHGMCSGCARRRARGVSGPAGTYDPAYVVGEVDHLIGTDEPDNIARRLGYGHLDSLTSVLTRQHRHDLVERLTRTEQLA</sequence>
<accession>A0A2P8DHJ2</accession>
<dbReference type="AlphaFoldDB" id="A0A2P8DHJ2"/>
<keyword evidence="2" id="KW-1185">Reference proteome</keyword>